<organism evidence="1 2">
    <name type="scientific">Dreissena polymorpha</name>
    <name type="common">Zebra mussel</name>
    <name type="synonym">Mytilus polymorpha</name>
    <dbReference type="NCBI Taxonomy" id="45954"/>
    <lineage>
        <taxon>Eukaryota</taxon>
        <taxon>Metazoa</taxon>
        <taxon>Spiralia</taxon>
        <taxon>Lophotrochozoa</taxon>
        <taxon>Mollusca</taxon>
        <taxon>Bivalvia</taxon>
        <taxon>Autobranchia</taxon>
        <taxon>Heteroconchia</taxon>
        <taxon>Euheterodonta</taxon>
        <taxon>Imparidentia</taxon>
        <taxon>Neoheterodontei</taxon>
        <taxon>Myida</taxon>
        <taxon>Dreissenoidea</taxon>
        <taxon>Dreissenidae</taxon>
        <taxon>Dreissena</taxon>
    </lineage>
</organism>
<proteinExistence type="predicted"/>
<protein>
    <submittedName>
        <fullName evidence="1">Uncharacterized protein</fullName>
    </submittedName>
</protein>
<evidence type="ECO:0000313" key="1">
    <source>
        <dbReference type="EMBL" id="KAH3807526.1"/>
    </source>
</evidence>
<reference evidence="1" key="1">
    <citation type="journal article" date="2019" name="bioRxiv">
        <title>The Genome of the Zebra Mussel, Dreissena polymorpha: A Resource for Invasive Species Research.</title>
        <authorList>
            <person name="McCartney M.A."/>
            <person name="Auch B."/>
            <person name="Kono T."/>
            <person name="Mallez S."/>
            <person name="Zhang Y."/>
            <person name="Obille A."/>
            <person name="Becker A."/>
            <person name="Abrahante J.E."/>
            <person name="Garbe J."/>
            <person name="Badalamenti J.P."/>
            <person name="Herman A."/>
            <person name="Mangelson H."/>
            <person name="Liachko I."/>
            <person name="Sullivan S."/>
            <person name="Sone E.D."/>
            <person name="Koren S."/>
            <person name="Silverstein K.A.T."/>
            <person name="Beckman K.B."/>
            <person name="Gohl D.M."/>
        </authorList>
    </citation>
    <scope>NUCLEOTIDE SEQUENCE</scope>
    <source>
        <strain evidence="1">Duluth1</strain>
        <tissue evidence="1">Whole animal</tissue>
    </source>
</reference>
<gene>
    <name evidence="1" type="ORF">DPMN_135870</name>
</gene>
<accession>A0A9D4FZX0</accession>
<dbReference type="EMBL" id="JAIWYP010000006">
    <property type="protein sequence ID" value="KAH3807526.1"/>
    <property type="molecule type" value="Genomic_DNA"/>
</dbReference>
<name>A0A9D4FZX0_DREPO</name>
<keyword evidence="2" id="KW-1185">Reference proteome</keyword>
<dbReference type="AlphaFoldDB" id="A0A9D4FZX0"/>
<comment type="caution">
    <text evidence="1">The sequence shown here is derived from an EMBL/GenBank/DDBJ whole genome shotgun (WGS) entry which is preliminary data.</text>
</comment>
<evidence type="ECO:0000313" key="2">
    <source>
        <dbReference type="Proteomes" id="UP000828390"/>
    </source>
</evidence>
<sequence length="109" mass="12883">MMLGHDTTIPQDLAYDMPANAKSTPLNEWVWLLKEQLEHAHAFVRIYPGKAIERQKKYHDISLAYEQFKVGDSVFVFFPVKHSEWSPKFTLTGVNRFRFLKKWQPSCIR</sequence>
<reference evidence="1" key="2">
    <citation type="submission" date="2020-11" db="EMBL/GenBank/DDBJ databases">
        <authorList>
            <person name="McCartney M.A."/>
            <person name="Auch B."/>
            <person name="Kono T."/>
            <person name="Mallez S."/>
            <person name="Becker A."/>
            <person name="Gohl D.M."/>
            <person name="Silverstein K.A.T."/>
            <person name="Koren S."/>
            <person name="Bechman K.B."/>
            <person name="Herman A."/>
            <person name="Abrahante J.E."/>
            <person name="Garbe J."/>
        </authorList>
    </citation>
    <scope>NUCLEOTIDE SEQUENCE</scope>
    <source>
        <strain evidence="1">Duluth1</strain>
        <tissue evidence="1">Whole animal</tissue>
    </source>
</reference>
<dbReference type="Proteomes" id="UP000828390">
    <property type="component" value="Unassembled WGS sequence"/>
</dbReference>